<name>A0A6L3ST41_9HYPH</name>
<keyword evidence="2" id="KW-1185">Reference proteome</keyword>
<reference evidence="1 2" key="1">
    <citation type="submission" date="2019-09" db="EMBL/GenBank/DDBJ databases">
        <title>YIM 48816 draft genome.</title>
        <authorList>
            <person name="Jiang L."/>
        </authorList>
    </citation>
    <scope>NUCLEOTIDE SEQUENCE [LARGE SCALE GENOMIC DNA]</scope>
    <source>
        <strain evidence="1 2">YIM 48816</strain>
    </source>
</reference>
<dbReference type="Proteomes" id="UP000474159">
    <property type="component" value="Unassembled WGS sequence"/>
</dbReference>
<sequence>MQKRPTLFVKEHTGWCQFAGTSHANDKEWVPAERELHTIHGVHDDGAADAEFKGGSLQRTTARPRGFVDRAPCDLDVIQGDASAHPASVDDLSWEIANGRGPCWRIANKRRSA</sequence>
<evidence type="ECO:0000313" key="1">
    <source>
        <dbReference type="EMBL" id="KAB1076759.1"/>
    </source>
</evidence>
<proteinExistence type="predicted"/>
<dbReference type="AlphaFoldDB" id="A0A6L3ST41"/>
<dbReference type="RefSeq" id="WP_151002497.1">
    <property type="nucleotide sequence ID" value="NZ_VZZK01000027.1"/>
</dbReference>
<gene>
    <name evidence="1" type="ORF">F6X53_21980</name>
</gene>
<evidence type="ECO:0000313" key="2">
    <source>
        <dbReference type="Proteomes" id="UP000474159"/>
    </source>
</evidence>
<dbReference type="EMBL" id="VZZK01000027">
    <property type="protein sequence ID" value="KAB1076759.1"/>
    <property type="molecule type" value="Genomic_DNA"/>
</dbReference>
<comment type="caution">
    <text evidence="1">The sequence shown here is derived from an EMBL/GenBank/DDBJ whole genome shotgun (WGS) entry which is preliminary data.</text>
</comment>
<protein>
    <submittedName>
        <fullName evidence="1">Uncharacterized protein</fullName>
    </submittedName>
</protein>
<accession>A0A6L3ST41</accession>
<organism evidence="1 2">
    <name type="scientific">Methylobacterium soli</name>
    <dbReference type="NCBI Taxonomy" id="553447"/>
    <lineage>
        <taxon>Bacteria</taxon>
        <taxon>Pseudomonadati</taxon>
        <taxon>Pseudomonadota</taxon>
        <taxon>Alphaproteobacteria</taxon>
        <taxon>Hyphomicrobiales</taxon>
        <taxon>Methylobacteriaceae</taxon>
        <taxon>Methylobacterium</taxon>
    </lineage>
</organism>